<dbReference type="SMART" id="SM00287">
    <property type="entry name" value="SH3b"/>
    <property type="match status" value="1"/>
</dbReference>
<dbReference type="PROSITE" id="PS51781">
    <property type="entry name" value="SH3B"/>
    <property type="match status" value="1"/>
</dbReference>
<proteinExistence type="predicted"/>
<accession>A0A098EL26</accession>
<dbReference type="Proteomes" id="UP000043699">
    <property type="component" value="Unassembled WGS sequence"/>
</dbReference>
<dbReference type="Pfam" id="PF08239">
    <property type="entry name" value="SH3_3"/>
    <property type="match status" value="1"/>
</dbReference>
<dbReference type="CDD" id="cd02696">
    <property type="entry name" value="MurNAc-LAA"/>
    <property type="match status" value="1"/>
</dbReference>
<dbReference type="Gene3D" id="3.40.630.40">
    <property type="entry name" value="Zn-dependent exopeptidases"/>
    <property type="match status" value="1"/>
</dbReference>
<sequence length="488" mass="52481">MKKWIMMLCFALIASIIVPQSPANASTNFKDIGDTHRAKAEITFLVEKGFVNGVSNTHFVPSRQVTRAEAAAMLGRSLGLNGTKQNTGFSDVGAGNFASGYIKEMVKKGVISGYPDGTFKPNTVLKRGEMAILINRAFGYGGNSVSAAATNLMNKGIAQGFPDGTFGTEATIIRADFAVFLARSLNESFRVKPGEVSFSTTMYVNTGSDTLNMRSAPSNSGKVISKLKSGTAVGVGTSSNGWSNIRVNGVVGYVATSYLSTTKPGSVLPSPAPIGGSDLTVILDPGHGKQDSGGIGNGYMEKNVVLNIGLHTKSYFDKTPINVKMTRTSDTFMELRDRAKFASKNNGDIFVSLHTNAFNGTANGQETYYYAKTAATNPNVKQSRALAIYLQNRMMEAWPTLRNRGVNPNNSAGNYAVLRENTVPAALVEMGFIDNSTDIKYIGSEAERKKMGRALFLGTLDYFYNYEGRTDILPYYSTVSGSPAKKLH</sequence>
<dbReference type="GO" id="GO:0009253">
    <property type="term" value="P:peptidoglycan catabolic process"/>
    <property type="evidence" value="ECO:0007669"/>
    <property type="project" value="InterPro"/>
</dbReference>
<dbReference type="GO" id="GO:0071555">
    <property type="term" value="P:cell wall organization"/>
    <property type="evidence" value="ECO:0007669"/>
    <property type="project" value="UniProtKB-KW"/>
</dbReference>
<dbReference type="RefSeq" id="WP_052650721.1">
    <property type="nucleotide sequence ID" value="NZ_CCXS01000001.1"/>
</dbReference>
<feature type="domain" description="SLH" evidence="4">
    <location>
        <begin position="85"/>
        <end position="148"/>
    </location>
</feature>
<protein>
    <submittedName>
        <fullName evidence="6">N-acetylmuramoyl-L-alanine amidase LytC</fullName>
    </submittedName>
</protein>
<dbReference type="Gene3D" id="2.30.30.40">
    <property type="entry name" value="SH3 Domains"/>
    <property type="match status" value="1"/>
</dbReference>
<dbReference type="InterPro" id="IPR001119">
    <property type="entry name" value="SLH_dom"/>
</dbReference>
<dbReference type="STRING" id="1499687.BN1080_00901"/>
<dbReference type="Pfam" id="PF00395">
    <property type="entry name" value="SLH"/>
    <property type="match status" value="3"/>
</dbReference>
<feature type="chain" id="PRO_5001934122" evidence="3">
    <location>
        <begin position="26"/>
        <end position="488"/>
    </location>
</feature>
<dbReference type="PROSITE" id="PS51272">
    <property type="entry name" value="SLH"/>
    <property type="match status" value="2"/>
</dbReference>
<dbReference type="GO" id="GO:0030288">
    <property type="term" value="C:outer membrane-bounded periplasmic space"/>
    <property type="evidence" value="ECO:0007669"/>
    <property type="project" value="TreeGrafter"/>
</dbReference>
<gene>
    <name evidence="6" type="primary">lytC_1</name>
    <name evidence="6" type="ORF">BN1080_00901</name>
</gene>
<dbReference type="EMBL" id="CCXS01000001">
    <property type="protein sequence ID" value="CEG21981.1"/>
    <property type="molecule type" value="Genomic_DNA"/>
</dbReference>
<dbReference type="InterPro" id="IPR003646">
    <property type="entry name" value="SH3-like_bac-type"/>
</dbReference>
<evidence type="ECO:0000256" key="3">
    <source>
        <dbReference type="SAM" id="SignalP"/>
    </source>
</evidence>
<keyword evidence="1" id="KW-0378">Hydrolase</keyword>
<dbReference type="PANTHER" id="PTHR30404:SF0">
    <property type="entry name" value="N-ACETYLMURAMOYL-L-ALANINE AMIDASE AMIC"/>
    <property type="match status" value="1"/>
</dbReference>
<reference evidence="6 7" key="1">
    <citation type="submission" date="2014-09" db="EMBL/GenBank/DDBJ databases">
        <authorList>
            <person name="Urmite Genomes Urmite Genomes"/>
        </authorList>
    </citation>
    <scope>NUCLEOTIDE SEQUENCE [LARGE SCALE GENOMIC DNA]</scope>
    <source>
        <strain evidence="6 7">ES2</strain>
    </source>
</reference>
<keyword evidence="2" id="KW-0961">Cell wall biogenesis/degradation</keyword>
<evidence type="ECO:0000259" key="5">
    <source>
        <dbReference type="PROSITE" id="PS51781"/>
    </source>
</evidence>
<dbReference type="InterPro" id="IPR002508">
    <property type="entry name" value="MurNAc-LAA_cat"/>
</dbReference>
<organism evidence="6 7">
    <name type="scientific">Planococcus massiliensis</name>
    <dbReference type="NCBI Taxonomy" id="1499687"/>
    <lineage>
        <taxon>Bacteria</taxon>
        <taxon>Bacillati</taxon>
        <taxon>Bacillota</taxon>
        <taxon>Bacilli</taxon>
        <taxon>Bacillales</taxon>
        <taxon>Caryophanaceae</taxon>
        <taxon>Planococcus</taxon>
    </lineage>
</organism>
<evidence type="ECO:0000256" key="1">
    <source>
        <dbReference type="ARBA" id="ARBA00022801"/>
    </source>
</evidence>
<evidence type="ECO:0000313" key="7">
    <source>
        <dbReference type="Proteomes" id="UP000043699"/>
    </source>
</evidence>
<feature type="signal peptide" evidence="3">
    <location>
        <begin position="1"/>
        <end position="25"/>
    </location>
</feature>
<keyword evidence="3" id="KW-0732">Signal</keyword>
<dbReference type="SMART" id="SM00646">
    <property type="entry name" value="Ami_3"/>
    <property type="match status" value="1"/>
</dbReference>
<dbReference type="InterPro" id="IPR050695">
    <property type="entry name" value="N-acetylmuramoyl_amidase_3"/>
</dbReference>
<dbReference type="Pfam" id="PF01520">
    <property type="entry name" value="Amidase_3"/>
    <property type="match status" value="1"/>
</dbReference>
<dbReference type="GO" id="GO:0008745">
    <property type="term" value="F:N-acetylmuramoyl-L-alanine amidase activity"/>
    <property type="evidence" value="ECO:0007669"/>
    <property type="project" value="InterPro"/>
</dbReference>
<dbReference type="SUPFAM" id="SSF53187">
    <property type="entry name" value="Zn-dependent exopeptidases"/>
    <property type="match status" value="1"/>
</dbReference>
<evidence type="ECO:0000259" key="4">
    <source>
        <dbReference type="PROSITE" id="PS51272"/>
    </source>
</evidence>
<feature type="domain" description="SH3b" evidence="5">
    <location>
        <begin position="199"/>
        <end position="263"/>
    </location>
</feature>
<name>A0A098EL26_9BACL</name>
<keyword evidence="7" id="KW-1185">Reference proteome</keyword>
<dbReference type="PANTHER" id="PTHR30404">
    <property type="entry name" value="N-ACETYLMURAMOYL-L-ALANINE AMIDASE"/>
    <property type="match status" value="1"/>
</dbReference>
<dbReference type="AlphaFoldDB" id="A0A098EL26"/>
<evidence type="ECO:0000313" key="6">
    <source>
        <dbReference type="EMBL" id="CEG21981.1"/>
    </source>
</evidence>
<feature type="domain" description="SLH" evidence="4">
    <location>
        <begin position="25"/>
        <end position="84"/>
    </location>
</feature>
<evidence type="ECO:0000256" key="2">
    <source>
        <dbReference type="ARBA" id="ARBA00023316"/>
    </source>
</evidence>